<keyword evidence="2" id="KW-1185">Reference proteome</keyword>
<sequence length="233" mass="26616">MDKDIVPGLLAAIDQYFIETNANSKELKRLVELQKSGKADYKEVNELAIEIGKNMSAALKKYVNAESLPDEKFYFNIANRLINKSLKTNFGIVTGYSSDVQKSLNEQANLHLKAQVPEFNQEKAKGLIEKLVHAETFDDVAWLLDEPIVTFTQSIVDDSIQKNIEFQSKAGLKPRITRTLVGKGCDWCRNLAGSYLYSEAPDEIYQRHERDRCIVNYHPGDGRKQDVWSKDWR</sequence>
<evidence type="ECO:0000313" key="2">
    <source>
        <dbReference type="Proteomes" id="UP000298021"/>
    </source>
</evidence>
<reference evidence="1 2" key="1">
    <citation type="submission" date="2018-10" db="EMBL/GenBank/DDBJ databases">
        <title>Lactobacillus sp. R7 and Lactobacillus sp. R19 isolated from fermented mustard green product of Taiwan.</title>
        <authorList>
            <person name="Lin S.-T."/>
        </authorList>
    </citation>
    <scope>NUCLEOTIDE SEQUENCE [LARGE SCALE GENOMIC DNA]</scope>
    <source>
        <strain evidence="1 2">BCRC 81127</strain>
    </source>
</reference>
<name>A0A4Z0JQ80_9LACO</name>
<dbReference type="RefSeq" id="WP_135371598.1">
    <property type="nucleotide sequence ID" value="NZ_RKLY01000006.1"/>
</dbReference>
<accession>A0A4Z0JQ80</accession>
<comment type="caution">
    <text evidence="1">The sequence shown here is derived from an EMBL/GenBank/DDBJ whole genome shotgun (WGS) entry which is preliminary data.</text>
</comment>
<evidence type="ECO:0008006" key="3">
    <source>
        <dbReference type="Google" id="ProtNLM"/>
    </source>
</evidence>
<evidence type="ECO:0000313" key="1">
    <source>
        <dbReference type="EMBL" id="TGD24355.1"/>
    </source>
</evidence>
<dbReference type="AlphaFoldDB" id="A0A4Z0JQ80"/>
<gene>
    <name evidence="1" type="ORF">EGT49_03605</name>
</gene>
<organism evidence="1 2">
    <name type="scientific">Companilactobacillus suantsaicola</name>
    <dbReference type="NCBI Taxonomy" id="2487723"/>
    <lineage>
        <taxon>Bacteria</taxon>
        <taxon>Bacillati</taxon>
        <taxon>Bacillota</taxon>
        <taxon>Bacilli</taxon>
        <taxon>Lactobacillales</taxon>
        <taxon>Lactobacillaceae</taxon>
        <taxon>Companilactobacillus</taxon>
    </lineage>
</organism>
<dbReference type="OrthoDB" id="1655658at2"/>
<protein>
    <recommendedName>
        <fullName evidence="3">Gp35</fullName>
    </recommendedName>
</protein>
<proteinExistence type="predicted"/>
<dbReference type="Proteomes" id="UP000298021">
    <property type="component" value="Unassembled WGS sequence"/>
</dbReference>
<dbReference type="EMBL" id="RKLY01000006">
    <property type="protein sequence ID" value="TGD24355.1"/>
    <property type="molecule type" value="Genomic_DNA"/>
</dbReference>